<gene>
    <name evidence="1" type="ORF">DY940_30080</name>
</gene>
<name>A0ABD7JUJ9_PSEAI</name>
<comment type="caution">
    <text evidence="1">The sequence shown here is derived from an EMBL/GenBank/DDBJ whole genome shotgun (WGS) entry which is preliminary data.</text>
</comment>
<proteinExistence type="predicted"/>
<evidence type="ECO:0000313" key="2">
    <source>
        <dbReference type="Proteomes" id="UP000276985"/>
    </source>
</evidence>
<dbReference type="AlphaFoldDB" id="A0ABD7JUJ9"/>
<dbReference type="Proteomes" id="UP000276985">
    <property type="component" value="Unassembled WGS sequence"/>
</dbReference>
<organism evidence="1 2">
    <name type="scientific">Pseudomonas aeruginosa</name>
    <dbReference type="NCBI Taxonomy" id="287"/>
    <lineage>
        <taxon>Bacteria</taxon>
        <taxon>Pseudomonadati</taxon>
        <taxon>Pseudomonadota</taxon>
        <taxon>Gammaproteobacteria</taxon>
        <taxon>Pseudomonadales</taxon>
        <taxon>Pseudomonadaceae</taxon>
        <taxon>Pseudomonas</taxon>
    </lineage>
</organism>
<evidence type="ECO:0000313" key="1">
    <source>
        <dbReference type="EMBL" id="RTS40252.1"/>
    </source>
</evidence>
<dbReference type="EMBL" id="RXTL01000044">
    <property type="protein sequence ID" value="RTS40252.1"/>
    <property type="molecule type" value="Genomic_DNA"/>
</dbReference>
<sequence>MAVFGDQEAQGLLAKAVDQRMMQPQPASQQFQVQQVQPREAFGTRVTVVPDGSSAPDVVSPAFA</sequence>
<reference evidence="1 2" key="1">
    <citation type="submission" date="2018-12" db="EMBL/GenBank/DDBJ databases">
        <title>Pseudomonas aeruginosa Diversity Panel.</title>
        <authorList>
            <person name="Snesrud E."/>
            <person name="Mcgann P."/>
        </authorList>
    </citation>
    <scope>NUCLEOTIDE SEQUENCE [LARGE SCALE GENOMIC DNA]</scope>
    <source>
        <strain evidence="1 2">MRSN6241</strain>
    </source>
</reference>
<protein>
    <submittedName>
        <fullName evidence="1">Uncharacterized protein</fullName>
    </submittedName>
</protein>
<accession>A0ABD7JUJ9</accession>